<accession>A0A517YLF0</accession>
<organism evidence="4 5">
    <name type="scientific">Anatilimnocola aggregata</name>
    <dbReference type="NCBI Taxonomy" id="2528021"/>
    <lineage>
        <taxon>Bacteria</taxon>
        <taxon>Pseudomonadati</taxon>
        <taxon>Planctomycetota</taxon>
        <taxon>Planctomycetia</taxon>
        <taxon>Pirellulales</taxon>
        <taxon>Pirellulaceae</taxon>
        <taxon>Anatilimnocola</taxon>
    </lineage>
</organism>
<proteinExistence type="inferred from homology"/>
<feature type="transmembrane region" description="Helical" evidence="2">
    <location>
        <begin position="94"/>
        <end position="120"/>
    </location>
</feature>
<dbReference type="InterPro" id="IPR050882">
    <property type="entry name" value="Prepilin_peptidase/N-MTase"/>
</dbReference>
<dbReference type="Proteomes" id="UP000315017">
    <property type="component" value="Chromosome"/>
</dbReference>
<dbReference type="KEGG" id="aagg:ETAA8_61830"/>
<keyword evidence="2" id="KW-0472">Membrane</keyword>
<dbReference type="PANTHER" id="PTHR30487">
    <property type="entry name" value="TYPE 4 PREPILIN-LIKE PROTEINS LEADER PEPTIDE-PROCESSING ENZYME"/>
    <property type="match status" value="1"/>
</dbReference>
<dbReference type="GO" id="GO:0006465">
    <property type="term" value="P:signal peptide processing"/>
    <property type="evidence" value="ECO:0007669"/>
    <property type="project" value="TreeGrafter"/>
</dbReference>
<keyword evidence="5" id="KW-1185">Reference proteome</keyword>
<dbReference type="OrthoDB" id="286275at2"/>
<dbReference type="PANTHER" id="PTHR30487:SF0">
    <property type="entry name" value="PREPILIN LEADER PEPTIDASE_N-METHYLTRANSFERASE-RELATED"/>
    <property type="match status" value="1"/>
</dbReference>
<evidence type="ECO:0000259" key="3">
    <source>
        <dbReference type="Pfam" id="PF01478"/>
    </source>
</evidence>
<dbReference type="EMBL" id="CP036274">
    <property type="protein sequence ID" value="QDU31030.1"/>
    <property type="molecule type" value="Genomic_DNA"/>
</dbReference>
<reference evidence="4 5" key="1">
    <citation type="submission" date="2019-02" db="EMBL/GenBank/DDBJ databases">
        <title>Deep-cultivation of Planctomycetes and their phenomic and genomic characterization uncovers novel biology.</title>
        <authorList>
            <person name="Wiegand S."/>
            <person name="Jogler M."/>
            <person name="Boedeker C."/>
            <person name="Pinto D."/>
            <person name="Vollmers J."/>
            <person name="Rivas-Marin E."/>
            <person name="Kohn T."/>
            <person name="Peeters S.H."/>
            <person name="Heuer A."/>
            <person name="Rast P."/>
            <person name="Oberbeckmann S."/>
            <person name="Bunk B."/>
            <person name="Jeske O."/>
            <person name="Meyerdierks A."/>
            <person name="Storesund J.E."/>
            <person name="Kallscheuer N."/>
            <person name="Luecker S."/>
            <person name="Lage O.M."/>
            <person name="Pohl T."/>
            <person name="Merkel B.J."/>
            <person name="Hornburger P."/>
            <person name="Mueller R.-W."/>
            <person name="Bruemmer F."/>
            <person name="Labrenz M."/>
            <person name="Spormann A.M."/>
            <person name="Op den Camp H."/>
            <person name="Overmann J."/>
            <person name="Amann R."/>
            <person name="Jetten M.S.M."/>
            <person name="Mascher T."/>
            <person name="Medema M.H."/>
            <person name="Devos D.P."/>
            <person name="Kaster A.-K."/>
            <person name="Ovreas L."/>
            <person name="Rohde M."/>
            <person name="Galperin M.Y."/>
            <person name="Jogler C."/>
        </authorList>
    </citation>
    <scope>NUCLEOTIDE SEQUENCE [LARGE SCALE GENOMIC DNA]</scope>
    <source>
        <strain evidence="4 5">ETA_A8</strain>
    </source>
</reference>
<gene>
    <name evidence="4" type="ORF">ETAA8_61830</name>
</gene>
<feature type="transmembrane region" description="Helical" evidence="2">
    <location>
        <begin position="153"/>
        <end position="173"/>
    </location>
</feature>
<evidence type="ECO:0000313" key="5">
    <source>
        <dbReference type="Proteomes" id="UP000315017"/>
    </source>
</evidence>
<name>A0A517YLF0_9BACT</name>
<dbReference type="GO" id="GO:0005886">
    <property type="term" value="C:plasma membrane"/>
    <property type="evidence" value="ECO:0007669"/>
    <property type="project" value="TreeGrafter"/>
</dbReference>
<feature type="transmembrane region" description="Helical" evidence="2">
    <location>
        <begin position="54"/>
        <end position="74"/>
    </location>
</feature>
<evidence type="ECO:0000256" key="1">
    <source>
        <dbReference type="ARBA" id="ARBA00005801"/>
    </source>
</evidence>
<dbReference type="GO" id="GO:0004190">
    <property type="term" value="F:aspartic-type endopeptidase activity"/>
    <property type="evidence" value="ECO:0007669"/>
    <property type="project" value="InterPro"/>
</dbReference>
<keyword evidence="2" id="KW-0812">Transmembrane</keyword>
<sequence length="178" mass="18494">MIVGYDYVALVAGFVTAAAVTDYRTRKIPNWLTVPAAILGLAYHSFAPGGFGPLTALAGFAVGFVLLLLPWILGGGGMGDVKLLAALGAWLGPLYILVAFALGTCFASTMAMALMLSSVITSGVSATQRQYLTAGASGGTSTGPGKAKKPKRFLPFVIPVAMGTWLVLAWMLLRSQTH</sequence>
<dbReference type="Pfam" id="PF01478">
    <property type="entry name" value="Peptidase_A24"/>
    <property type="match status" value="1"/>
</dbReference>
<dbReference type="AlphaFoldDB" id="A0A517YLF0"/>
<feature type="transmembrane region" description="Helical" evidence="2">
    <location>
        <begin position="28"/>
        <end position="47"/>
    </location>
</feature>
<keyword evidence="2" id="KW-1133">Transmembrane helix</keyword>
<dbReference type="Gene3D" id="1.20.120.1220">
    <property type="match status" value="1"/>
</dbReference>
<evidence type="ECO:0000313" key="4">
    <source>
        <dbReference type="EMBL" id="QDU31030.1"/>
    </source>
</evidence>
<dbReference type="InterPro" id="IPR000045">
    <property type="entry name" value="Prepilin_IV_endopep_pep"/>
</dbReference>
<feature type="domain" description="Prepilin type IV endopeptidase peptidase" evidence="3">
    <location>
        <begin position="10"/>
        <end position="109"/>
    </location>
</feature>
<dbReference type="RefSeq" id="WP_145097482.1">
    <property type="nucleotide sequence ID" value="NZ_CP036274.1"/>
</dbReference>
<comment type="similarity">
    <text evidence="1">Belongs to the peptidase A24 family.</text>
</comment>
<evidence type="ECO:0000256" key="2">
    <source>
        <dbReference type="SAM" id="Phobius"/>
    </source>
</evidence>
<protein>
    <submittedName>
        <fullName evidence="4">Type IV leader peptidase family protein</fullName>
    </submittedName>
</protein>